<keyword evidence="2" id="KW-1185">Reference proteome</keyword>
<dbReference type="RefSeq" id="XP_064855198.1">
    <property type="nucleotide sequence ID" value="XM_064999126.1"/>
</dbReference>
<sequence>MASEGLERCIPDDMFTFIGSSGAQKRSLIEFKRYNLSITMDSMINGSGDEGVLNAEWELLTNKVAHEIKYCEIRITDTIFTVRAVLAAYLFYIFRSDNQVAKRIVTEAFELVRKSPEEIDSIRCTGGLQSSTELIYLCHQIKLLEAGKSDPIIAQKFLEYGNIDWCKNGDDFHGA</sequence>
<dbReference type="AlphaFoldDB" id="A0AAV5QTI9"/>
<gene>
    <name evidence="1" type="ORF">DASC09_055410</name>
</gene>
<comment type="caution">
    <text evidence="1">The sequence shown here is derived from an EMBL/GenBank/DDBJ whole genome shotgun (WGS) entry which is preliminary data.</text>
</comment>
<accession>A0AAV5QTI9</accession>
<proteinExistence type="predicted"/>
<name>A0AAV5QTI9_9ASCO</name>
<protein>
    <submittedName>
        <fullName evidence="1">Uncharacterized protein</fullName>
    </submittedName>
</protein>
<dbReference type="EMBL" id="BTFZ01000019">
    <property type="protein sequence ID" value="GMM38202.1"/>
    <property type="molecule type" value="Genomic_DNA"/>
</dbReference>
<organism evidence="1 2">
    <name type="scientific">Saccharomycopsis crataegensis</name>
    <dbReference type="NCBI Taxonomy" id="43959"/>
    <lineage>
        <taxon>Eukaryota</taxon>
        <taxon>Fungi</taxon>
        <taxon>Dikarya</taxon>
        <taxon>Ascomycota</taxon>
        <taxon>Saccharomycotina</taxon>
        <taxon>Saccharomycetes</taxon>
        <taxon>Saccharomycopsidaceae</taxon>
        <taxon>Saccharomycopsis</taxon>
    </lineage>
</organism>
<evidence type="ECO:0000313" key="2">
    <source>
        <dbReference type="Proteomes" id="UP001360560"/>
    </source>
</evidence>
<dbReference type="GeneID" id="90076191"/>
<reference evidence="1 2" key="1">
    <citation type="journal article" date="2023" name="Elife">
        <title>Identification of key yeast species and microbe-microbe interactions impacting larval growth of Drosophila in the wild.</title>
        <authorList>
            <person name="Mure A."/>
            <person name="Sugiura Y."/>
            <person name="Maeda R."/>
            <person name="Honda K."/>
            <person name="Sakurai N."/>
            <person name="Takahashi Y."/>
            <person name="Watada M."/>
            <person name="Katoh T."/>
            <person name="Gotoh A."/>
            <person name="Gotoh Y."/>
            <person name="Taniguchi I."/>
            <person name="Nakamura K."/>
            <person name="Hayashi T."/>
            <person name="Katayama T."/>
            <person name="Uemura T."/>
            <person name="Hattori Y."/>
        </authorList>
    </citation>
    <scope>NUCLEOTIDE SEQUENCE [LARGE SCALE GENOMIC DNA]</scope>
    <source>
        <strain evidence="1 2">SC-9</strain>
    </source>
</reference>
<dbReference type="Proteomes" id="UP001360560">
    <property type="component" value="Unassembled WGS sequence"/>
</dbReference>
<evidence type="ECO:0000313" key="1">
    <source>
        <dbReference type="EMBL" id="GMM38202.1"/>
    </source>
</evidence>